<dbReference type="PANTHER" id="PTHR45790">
    <property type="entry name" value="SIROHEME SYNTHASE-RELATED"/>
    <property type="match status" value="1"/>
</dbReference>
<comment type="caution">
    <text evidence="9">The sequence shown here is derived from an EMBL/GenBank/DDBJ whole genome shotgun (WGS) entry which is preliminary data.</text>
</comment>
<evidence type="ECO:0000259" key="7">
    <source>
        <dbReference type="Pfam" id="PF00590"/>
    </source>
</evidence>
<dbReference type="Gene3D" id="3.30.950.10">
    <property type="entry name" value="Methyltransferase, Cobalt-precorrin-4 Transmethylase, Domain 2"/>
    <property type="match status" value="1"/>
</dbReference>
<dbReference type="InterPro" id="IPR014776">
    <property type="entry name" value="4pyrrole_Mease_sub2"/>
</dbReference>
<dbReference type="SUPFAM" id="SSF69618">
    <property type="entry name" value="HemD-like"/>
    <property type="match status" value="1"/>
</dbReference>
<feature type="domain" description="Tetrapyrrole methylase" evidence="7">
    <location>
        <begin position="5"/>
        <end position="217"/>
    </location>
</feature>
<dbReference type="PANTHER" id="PTHR45790:SF3">
    <property type="entry name" value="S-ADENOSYL-L-METHIONINE-DEPENDENT UROPORPHYRINOGEN III METHYLTRANSFERASE, CHLOROPLASTIC"/>
    <property type="match status" value="1"/>
</dbReference>
<dbReference type="InterPro" id="IPR014777">
    <property type="entry name" value="4pyrrole_Mease_sub1"/>
</dbReference>
<reference evidence="9 10" key="1">
    <citation type="submission" date="2020-08" db="EMBL/GenBank/DDBJ databases">
        <authorList>
            <person name="Liu C."/>
            <person name="Sun Q."/>
        </authorList>
    </citation>
    <scope>NUCLEOTIDE SEQUENCE [LARGE SCALE GENOMIC DNA]</scope>
    <source>
        <strain evidence="9 10">NSJ-59</strain>
    </source>
</reference>
<keyword evidence="10" id="KW-1185">Reference proteome</keyword>
<dbReference type="Gene3D" id="3.40.50.10090">
    <property type="match status" value="2"/>
</dbReference>
<sequence length="511" mass="55009">MTEGMVYLVGAGPGDWRLLTLRGKELLEKADTVVTDHLADPQLLRFARRDAEIIYVGKTTDHHTLRQEEINALLVKLGQDGKTVVRLKGGDPLVFGRGSEEGAALHAAGVPFEIVPGISSTIAAPAYAGIPVTDRAFASSFAVITGHEDPAKGHSSIHWEHLATAVDTLVFVMGVRNLPNITEKLLRYGRAPETPVALIRWGTRRDQTTLVSTLAKVADDAARAKLTPPAVCIIGDVVKRRQELRWFDTQPLFGLTIGVTRTSPQAFSLTRILEEKGAASLEIPAIRLEAPADGYAGLDAAISRLFDYNWLVFTSANGVDHFFARLHQAGCDSRALGQVKLAVIGPSTANALETYGLRADVMPKSDYRGESLADALIETLPAGAKVLLVRAEKARAVLPDRLTEAGAAVTIAAAYRTVPALENKETLVKLLKEKKLDLLTCTSSSTVLALIQLLGPDRNLLKNVGLACIGPITAQACHDEGLTPALVADTYTSQGLAKKIQEWRLANHEVQ</sequence>
<dbReference type="EMBL" id="JACOGK010000019">
    <property type="protein sequence ID" value="MBC3537096.1"/>
    <property type="molecule type" value="Genomic_DNA"/>
</dbReference>
<dbReference type="SUPFAM" id="SSF53790">
    <property type="entry name" value="Tetrapyrrole methylase"/>
    <property type="match status" value="1"/>
</dbReference>
<dbReference type="InterPro" id="IPR050161">
    <property type="entry name" value="Siro_Cobalamin_biosynth"/>
</dbReference>
<dbReference type="InterPro" id="IPR000878">
    <property type="entry name" value="4pyrrol_Mease"/>
</dbReference>
<dbReference type="GO" id="GO:0004851">
    <property type="term" value="F:uroporphyrin-III C-methyltransferase activity"/>
    <property type="evidence" value="ECO:0007669"/>
    <property type="project" value="UniProtKB-EC"/>
</dbReference>
<dbReference type="InterPro" id="IPR003754">
    <property type="entry name" value="4pyrrol_synth_uPrphyn_synth"/>
</dbReference>
<dbReference type="GO" id="GO:0032259">
    <property type="term" value="P:methylation"/>
    <property type="evidence" value="ECO:0007669"/>
    <property type="project" value="UniProtKB-KW"/>
</dbReference>
<accession>A0ABR6VLI9</accession>
<evidence type="ECO:0000256" key="4">
    <source>
        <dbReference type="ARBA" id="ARBA00022691"/>
    </source>
</evidence>
<dbReference type="InterPro" id="IPR006366">
    <property type="entry name" value="CobA/CysG_C"/>
</dbReference>
<dbReference type="Gene3D" id="3.40.1010.10">
    <property type="entry name" value="Cobalt-precorrin-4 Transmethylase, Domain 1"/>
    <property type="match status" value="1"/>
</dbReference>
<dbReference type="Proteomes" id="UP000606870">
    <property type="component" value="Unassembled WGS sequence"/>
</dbReference>
<evidence type="ECO:0000256" key="1">
    <source>
        <dbReference type="ARBA" id="ARBA00012162"/>
    </source>
</evidence>
<keyword evidence="3 6" id="KW-0808">Transferase</keyword>
<dbReference type="InterPro" id="IPR036108">
    <property type="entry name" value="4pyrrol_syn_uPrphyn_synt_sf"/>
</dbReference>
<dbReference type="CDD" id="cd11642">
    <property type="entry name" value="SUMT"/>
    <property type="match status" value="1"/>
</dbReference>
<keyword evidence="2 6" id="KW-0489">Methyltransferase</keyword>
<feature type="domain" description="Tetrapyrrole biosynthesis uroporphyrinogen III synthase" evidence="8">
    <location>
        <begin position="269"/>
        <end position="497"/>
    </location>
</feature>
<evidence type="ECO:0000259" key="8">
    <source>
        <dbReference type="Pfam" id="PF02602"/>
    </source>
</evidence>
<dbReference type="InterPro" id="IPR035996">
    <property type="entry name" value="4pyrrol_Methylase_sf"/>
</dbReference>
<evidence type="ECO:0000256" key="2">
    <source>
        <dbReference type="ARBA" id="ARBA00022603"/>
    </source>
</evidence>
<evidence type="ECO:0000313" key="10">
    <source>
        <dbReference type="Proteomes" id="UP000606870"/>
    </source>
</evidence>
<proteinExistence type="inferred from homology"/>
<dbReference type="NCBIfam" id="TIGR01469">
    <property type="entry name" value="cobA_cysG_Cterm"/>
    <property type="match status" value="1"/>
</dbReference>
<dbReference type="Pfam" id="PF02602">
    <property type="entry name" value="HEM4"/>
    <property type="match status" value="1"/>
</dbReference>
<name>A0ABR6VLI9_9FIRM</name>
<comment type="similarity">
    <text evidence="6">Belongs to the precorrin methyltransferase family.</text>
</comment>
<dbReference type="PROSITE" id="PS00839">
    <property type="entry name" value="SUMT_1"/>
    <property type="match status" value="1"/>
</dbReference>
<dbReference type="NCBIfam" id="NF004790">
    <property type="entry name" value="PRK06136.1"/>
    <property type="match status" value="1"/>
</dbReference>
<keyword evidence="5" id="KW-0627">Porphyrin biosynthesis</keyword>
<dbReference type="RefSeq" id="WP_186503271.1">
    <property type="nucleotide sequence ID" value="NZ_JACOGK010000019.1"/>
</dbReference>
<evidence type="ECO:0000313" key="9">
    <source>
        <dbReference type="EMBL" id="MBC3537096.1"/>
    </source>
</evidence>
<evidence type="ECO:0000256" key="3">
    <source>
        <dbReference type="ARBA" id="ARBA00022679"/>
    </source>
</evidence>
<dbReference type="PROSITE" id="PS00840">
    <property type="entry name" value="SUMT_2"/>
    <property type="match status" value="1"/>
</dbReference>
<dbReference type="CDD" id="cd06578">
    <property type="entry name" value="HemD"/>
    <property type="match status" value="1"/>
</dbReference>
<dbReference type="InterPro" id="IPR003043">
    <property type="entry name" value="Uropor_MeTrfase_CS"/>
</dbReference>
<dbReference type="EC" id="2.1.1.107" evidence="1"/>
<organism evidence="9 10">
    <name type="scientific">Megasphaera hominis</name>
    <dbReference type="NCBI Taxonomy" id="159836"/>
    <lineage>
        <taxon>Bacteria</taxon>
        <taxon>Bacillati</taxon>
        <taxon>Bacillota</taxon>
        <taxon>Negativicutes</taxon>
        <taxon>Veillonellales</taxon>
        <taxon>Veillonellaceae</taxon>
        <taxon>Megasphaera</taxon>
    </lineage>
</organism>
<protein>
    <recommendedName>
        <fullName evidence="1">uroporphyrinogen-III C-methyltransferase</fullName>
        <ecNumber evidence="1">2.1.1.107</ecNumber>
    </recommendedName>
</protein>
<keyword evidence="4" id="KW-0949">S-adenosyl-L-methionine</keyword>
<evidence type="ECO:0000256" key="5">
    <source>
        <dbReference type="ARBA" id="ARBA00023244"/>
    </source>
</evidence>
<gene>
    <name evidence="9" type="primary">cobA</name>
    <name evidence="9" type="ORF">H8J70_07515</name>
</gene>
<dbReference type="Pfam" id="PF00590">
    <property type="entry name" value="TP_methylase"/>
    <property type="match status" value="1"/>
</dbReference>
<evidence type="ECO:0000256" key="6">
    <source>
        <dbReference type="RuleBase" id="RU003960"/>
    </source>
</evidence>